<dbReference type="InterPro" id="IPR046357">
    <property type="entry name" value="PPIase_dom_sf"/>
</dbReference>
<dbReference type="PROSITE" id="PS50198">
    <property type="entry name" value="PPIC_PPIASE_2"/>
    <property type="match status" value="1"/>
</dbReference>
<evidence type="ECO:0000256" key="4">
    <source>
        <dbReference type="PROSITE-ProRule" id="PRU00278"/>
    </source>
</evidence>
<reference evidence="7" key="2">
    <citation type="journal article" date="2023" name="Plants (Basel)">
        <title>Annotation of the Turnera subulata (Passifloraceae) Draft Genome Reveals the S-Locus Evolved after the Divergence of Turneroideae from Passifloroideae in a Stepwise Manner.</title>
        <authorList>
            <person name="Henning P.M."/>
            <person name="Roalson E.H."/>
            <person name="Mir W."/>
            <person name="McCubbin A.G."/>
            <person name="Shore J.S."/>
        </authorList>
    </citation>
    <scope>NUCLEOTIDE SEQUENCE</scope>
    <source>
        <strain evidence="7">F60SS</strain>
    </source>
</reference>
<dbReference type="OrthoDB" id="2530521at2759"/>
<keyword evidence="2 4" id="KW-0697">Rotamase</keyword>
<dbReference type="GO" id="GO:0005634">
    <property type="term" value="C:nucleus"/>
    <property type="evidence" value="ECO:0007669"/>
    <property type="project" value="TreeGrafter"/>
</dbReference>
<evidence type="ECO:0000256" key="1">
    <source>
        <dbReference type="ARBA" id="ARBA00000971"/>
    </source>
</evidence>
<name>A0A9Q0J303_9ROSI</name>
<evidence type="ECO:0000313" key="7">
    <source>
        <dbReference type="EMBL" id="KAJ4826217.1"/>
    </source>
</evidence>
<dbReference type="Gene3D" id="3.10.50.40">
    <property type="match status" value="1"/>
</dbReference>
<gene>
    <name evidence="7" type="ORF">Tsubulata_005779</name>
</gene>
<evidence type="ECO:0000313" key="8">
    <source>
        <dbReference type="Proteomes" id="UP001141552"/>
    </source>
</evidence>
<dbReference type="PANTHER" id="PTHR10657">
    <property type="entry name" value="PEPTIDYL-PROLYL CIS-TRANS ISOMERASE"/>
    <property type="match status" value="1"/>
</dbReference>
<reference evidence="7" key="1">
    <citation type="submission" date="2022-02" db="EMBL/GenBank/DDBJ databases">
        <authorList>
            <person name="Henning P.M."/>
            <person name="McCubbin A.G."/>
            <person name="Shore J.S."/>
        </authorList>
    </citation>
    <scope>NUCLEOTIDE SEQUENCE</scope>
    <source>
        <strain evidence="7">F60SS</strain>
        <tissue evidence="7">Leaves</tissue>
    </source>
</reference>
<feature type="domain" description="PpiC" evidence="6">
    <location>
        <begin position="36"/>
        <end position="103"/>
    </location>
</feature>
<dbReference type="EC" id="5.2.1.8" evidence="5"/>
<proteinExistence type="predicted"/>
<accession>A0A9Q0J303</accession>
<dbReference type="PANTHER" id="PTHR10657:SF37">
    <property type="entry name" value="PEPTIDYL-PROLYL CIS-TRANS ISOMERASE"/>
    <property type="match status" value="1"/>
</dbReference>
<keyword evidence="8" id="KW-1185">Reference proteome</keyword>
<evidence type="ECO:0000256" key="3">
    <source>
        <dbReference type="ARBA" id="ARBA00023235"/>
    </source>
</evidence>
<dbReference type="SUPFAM" id="SSF54534">
    <property type="entry name" value="FKBP-like"/>
    <property type="match status" value="1"/>
</dbReference>
<organism evidence="7 8">
    <name type="scientific">Turnera subulata</name>
    <dbReference type="NCBI Taxonomy" id="218843"/>
    <lineage>
        <taxon>Eukaryota</taxon>
        <taxon>Viridiplantae</taxon>
        <taxon>Streptophyta</taxon>
        <taxon>Embryophyta</taxon>
        <taxon>Tracheophyta</taxon>
        <taxon>Spermatophyta</taxon>
        <taxon>Magnoliopsida</taxon>
        <taxon>eudicotyledons</taxon>
        <taxon>Gunneridae</taxon>
        <taxon>Pentapetalae</taxon>
        <taxon>rosids</taxon>
        <taxon>fabids</taxon>
        <taxon>Malpighiales</taxon>
        <taxon>Passifloraceae</taxon>
        <taxon>Turnera</taxon>
    </lineage>
</organism>
<sequence length="103" mass="11615">MWWALSHPGGFGNTVNYSIHIQVTKYTTWILFEAKQQQMWADLILKASWKDLEGRVIRSITRDAAVSQLKAIHEDIIFGKAKFDDVSSRLSGCSFAKRGGDLG</sequence>
<evidence type="ECO:0000259" key="6">
    <source>
        <dbReference type="PROSITE" id="PS50198"/>
    </source>
</evidence>
<dbReference type="GO" id="GO:0005829">
    <property type="term" value="C:cytosol"/>
    <property type="evidence" value="ECO:0007669"/>
    <property type="project" value="TreeGrafter"/>
</dbReference>
<dbReference type="InterPro" id="IPR000297">
    <property type="entry name" value="PPIase_PpiC"/>
</dbReference>
<keyword evidence="3 4" id="KW-0413">Isomerase</keyword>
<evidence type="ECO:0000256" key="2">
    <source>
        <dbReference type="ARBA" id="ARBA00023110"/>
    </source>
</evidence>
<dbReference type="Proteomes" id="UP001141552">
    <property type="component" value="Unassembled WGS sequence"/>
</dbReference>
<comment type="catalytic activity">
    <reaction evidence="1 5">
        <text>[protein]-peptidylproline (omega=180) = [protein]-peptidylproline (omega=0)</text>
        <dbReference type="Rhea" id="RHEA:16237"/>
        <dbReference type="Rhea" id="RHEA-COMP:10747"/>
        <dbReference type="Rhea" id="RHEA-COMP:10748"/>
        <dbReference type="ChEBI" id="CHEBI:83833"/>
        <dbReference type="ChEBI" id="CHEBI:83834"/>
        <dbReference type="EC" id="5.2.1.8"/>
    </reaction>
</comment>
<dbReference type="GO" id="GO:0003755">
    <property type="term" value="F:peptidyl-prolyl cis-trans isomerase activity"/>
    <property type="evidence" value="ECO:0007669"/>
    <property type="project" value="UniProtKB-UniRule"/>
</dbReference>
<dbReference type="AlphaFoldDB" id="A0A9Q0J303"/>
<evidence type="ECO:0000256" key="5">
    <source>
        <dbReference type="RuleBase" id="RU363014"/>
    </source>
</evidence>
<protein>
    <recommendedName>
        <fullName evidence="5">Peptidyl-prolyl cis-trans isomerase</fullName>
        <ecNumber evidence="5">5.2.1.8</ecNumber>
    </recommendedName>
</protein>
<dbReference type="InterPro" id="IPR051370">
    <property type="entry name" value="PPIase_Pin1"/>
</dbReference>
<dbReference type="EMBL" id="JAKUCV010006724">
    <property type="protein sequence ID" value="KAJ4826217.1"/>
    <property type="molecule type" value="Genomic_DNA"/>
</dbReference>
<comment type="caution">
    <text evidence="7">The sequence shown here is derived from an EMBL/GenBank/DDBJ whole genome shotgun (WGS) entry which is preliminary data.</text>
</comment>